<evidence type="ECO:0000313" key="11">
    <source>
        <dbReference type="Proteomes" id="UP000682877"/>
    </source>
</evidence>
<dbReference type="PANTHER" id="PTHR31707">
    <property type="entry name" value="PECTINESTERASE"/>
    <property type="match status" value="1"/>
</dbReference>
<dbReference type="Pfam" id="PF04043">
    <property type="entry name" value="PMEI"/>
    <property type="match status" value="1"/>
</dbReference>
<dbReference type="Gene3D" id="1.20.140.40">
    <property type="entry name" value="Invertase/pectin methylesterase inhibitor family protein"/>
    <property type="match status" value="1"/>
</dbReference>
<dbReference type="FunFam" id="2.160.20.10:FF:000001">
    <property type="entry name" value="Pectinesterase"/>
    <property type="match status" value="1"/>
</dbReference>
<accession>A0A8S2AAG9</accession>
<feature type="signal peptide" evidence="7">
    <location>
        <begin position="1"/>
        <end position="18"/>
    </location>
</feature>
<comment type="pathway">
    <text evidence="1 7">Glycan metabolism; pectin degradation; 2-dehydro-3-deoxy-D-gluconate from pectin: step 1/5.</text>
</comment>
<evidence type="ECO:0000256" key="1">
    <source>
        <dbReference type="ARBA" id="ARBA00005184"/>
    </source>
</evidence>
<reference evidence="10" key="1">
    <citation type="submission" date="2021-01" db="EMBL/GenBank/DDBJ databases">
        <authorList>
            <person name="Bezrukov I."/>
        </authorList>
    </citation>
    <scope>NUCLEOTIDE SEQUENCE</scope>
</reference>
<evidence type="ECO:0000256" key="4">
    <source>
        <dbReference type="ARBA" id="ARBA00022801"/>
    </source>
</evidence>
<gene>
    <name evidence="10" type="ORF">AARE701A_LOCUS11688</name>
</gene>
<keyword evidence="5 7" id="KW-0063">Aspartyl esterase</keyword>
<comment type="similarity">
    <text evidence="2">In the N-terminal section; belongs to the PMEI family.</text>
</comment>
<comment type="similarity">
    <text evidence="3">In the C-terminal section; belongs to the pectinesterase family.</text>
</comment>
<dbReference type="GO" id="GO:0004857">
    <property type="term" value="F:enzyme inhibitor activity"/>
    <property type="evidence" value="ECO:0007669"/>
    <property type="project" value="InterPro"/>
</dbReference>
<organism evidence="10 11">
    <name type="scientific">Arabidopsis arenosa</name>
    <name type="common">Sand rock-cress</name>
    <name type="synonym">Cardaminopsis arenosa</name>
    <dbReference type="NCBI Taxonomy" id="38785"/>
    <lineage>
        <taxon>Eukaryota</taxon>
        <taxon>Viridiplantae</taxon>
        <taxon>Streptophyta</taxon>
        <taxon>Embryophyta</taxon>
        <taxon>Tracheophyta</taxon>
        <taxon>Spermatophyta</taxon>
        <taxon>Magnoliopsida</taxon>
        <taxon>eudicotyledons</taxon>
        <taxon>Gunneridae</taxon>
        <taxon>Pentapetalae</taxon>
        <taxon>rosids</taxon>
        <taxon>malvids</taxon>
        <taxon>Brassicales</taxon>
        <taxon>Brassicaceae</taxon>
        <taxon>Camelineae</taxon>
        <taxon>Arabidopsis</taxon>
    </lineage>
</organism>
<dbReference type="Pfam" id="PF01095">
    <property type="entry name" value="Pectinesterase"/>
    <property type="match status" value="1"/>
</dbReference>
<dbReference type="EC" id="3.1.1.11" evidence="7"/>
<evidence type="ECO:0000256" key="5">
    <source>
        <dbReference type="ARBA" id="ARBA00023085"/>
    </source>
</evidence>
<dbReference type="GO" id="GO:0030599">
    <property type="term" value="F:pectinesterase activity"/>
    <property type="evidence" value="ECO:0007669"/>
    <property type="project" value="UniProtKB-UniRule"/>
</dbReference>
<dbReference type="EMBL" id="LR999454">
    <property type="protein sequence ID" value="CAE6055788.1"/>
    <property type="molecule type" value="Genomic_DNA"/>
</dbReference>
<evidence type="ECO:0000256" key="6">
    <source>
        <dbReference type="PROSITE-ProRule" id="PRU10040"/>
    </source>
</evidence>
<dbReference type="SUPFAM" id="SSF101148">
    <property type="entry name" value="Plant invertase/pectin methylesterase inhibitor"/>
    <property type="match status" value="1"/>
</dbReference>
<dbReference type="InterPro" id="IPR000070">
    <property type="entry name" value="Pectinesterase_cat"/>
</dbReference>
<dbReference type="SMART" id="SM00856">
    <property type="entry name" value="PMEI"/>
    <property type="match status" value="1"/>
</dbReference>
<evidence type="ECO:0000259" key="9">
    <source>
        <dbReference type="SMART" id="SM00856"/>
    </source>
</evidence>
<feature type="domain" description="Pectinesterase inhibitor" evidence="9">
    <location>
        <begin position="81"/>
        <end position="234"/>
    </location>
</feature>
<sequence>MMLLLSLLAAGVATITEGELLSSMIGVQGLIYCKQGSKLTPLQGAVARVTCERADEYGYEAEDVTVLSQATDAKGYFLATLSSSEVKDYKKLMKIKECRAFLELSPSDTCSFPTEINRGISGAILQNYPRRFISLIDAQLDRKGKVAAKSTVGALEDCKFLASLTMDYLLSSSQTADSTKTLSLSRAEDVHTFLSAAITNEQTCLEGLKSTASENGLPGELFNDTKLYGVSLALFSKGWVPRRQRSRPIWQPQASFKKFFGFRNGRLPLKMTEKARAIYNTVTRRKLLQSDVDAVQVSDIVTVIQNGTGNFTTINAAIAAAPNKTDGSNGYFLIYVTAGLYEEYVDIPKSKRYVMMVGDGINQTVITGNRSVVDGWTTFNSATFILSGPNFIGVNITIRNTAGPTKGQAVALRSGGDLSVFYSCSFEAYQDTLYTHSLRQFYRECDVYGTVDFIFGNAAVVLQSCNLYPRQPRKGQANEVTAQGRTDPNQNTGTAIHGCTIRPADDLATSNYTVKTYLGRPWKEYSRTVVMQTYIDGFLEPTGWNAWSGDFALSTLYYAEYNNTGPGSDTTNRVSWAGYHVINATDASNFTVTNFLVGEGWIGQTGVPFVGGLIA</sequence>
<dbReference type="Proteomes" id="UP000682877">
    <property type="component" value="Chromosome 4"/>
</dbReference>
<dbReference type="GO" id="GO:0045490">
    <property type="term" value="P:pectin catabolic process"/>
    <property type="evidence" value="ECO:0007669"/>
    <property type="project" value="UniProtKB-UniRule"/>
</dbReference>
<evidence type="ECO:0000256" key="7">
    <source>
        <dbReference type="RuleBase" id="RU000589"/>
    </source>
</evidence>
<dbReference type="InterPro" id="IPR012334">
    <property type="entry name" value="Pectin_lyas_fold"/>
</dbReference>
<dbReference type="AlphaFoldDB" id="A0A8S2AAG9"/>
<keyword evidence="11" id="KW-1185">Reference proteome</keyword>
<feature type="chain" id="PRO_5035965566" description="Pectinesterase" evidence="7">
    <location>
        <begin position="19"/>
        <end position="615"/>
    </location>
</feature>
<feature type="active site" evidence="6">
    <location>
        <position position="452"/>
    </location>
</feature>
<evidence type="ECO:0000256" key="3">
    <source>
        <dbReference type="ARBA" id="ARBA00007786"/>
    </source>
</evidence>
<evidence type="ECO:0000313" key="10">
    <source>
        <dbReference type="EMBL" id="CAE6055788.1"/>
    </source>
</evidence>
<dbReference type="GO" id="GO:0042545">
    <property type="term" value="P:cell wall modification"/>
    <property type="evidence" value="ECO:0007669"/>
    <property type="project" value="UniProtKB-UniRule"/>
</dbReference>
<dbReference type="PROSITE" id="PS00503">
    <property type="entry name" value="PECTINESTERASE_2"/>
    <property type="match status" value="1"/>
</dbReference>
<dbReference type="Pfam" id="PF01190">
    <property type="entry name" value="Pollen_Ole_e_1"/>
    <property type="match status" value="1"/>
</dbReference>
<feature type="region of interest" description="Disordered" evidence="8">
    <location>
        <begin position="476"/>
        <end position="495"/>
    </location>
</feature>
<proteinExistence type="inferred from homology"/>
<evidence type="ECO:0000256" key="2">
    <source>
        <dbReference type="ARBA" id="ARBA00006027"/>
    </source>
</evidence>
<dbReference type="InterPro" id="IPR035513">
    <property type="entry name" value="Invertase/methylesterase_inhib"/>
</dbReference>
<dbReference type="SUPFAM" id="SSF51126">
    <property type="entry name" value="Pectin lyase-like"/>
    <property type="match status" value="1"/>
</dbReference>
<dbReference type="InterPro" id="IPR006501">
    <property type="entry name" value="Pectinesterase_inhib_dom"/>
</dbReference>
<dbReference type="Gene3D" id="2.160.20.10">
    <property type="entry name" value="Single-stranded right-handed beta-helix, Pectin lyase-like"/>
    <property type="match status" value="1"/>
</dbReference>
<protein>
    <recommendedName>
        <fullName evidence="7">Pectinesterase</fullName>
        <ecNumber evidence="7">3.1.1.11</ecNumber>
    </recommendedName>
</protein>
<name>A0A8S2AAG9_ARAAE</name>
<evidence type="ECO:0000256" key="8">
    <source>
        <dbReference type="SAM" id="MobiDB-lite"/>
    </source>
</evidence>
<comment type="catalytic activity">
    <reaction evidence="7">
        <text>[(1-&gt;4)-alpha-D-galacturonosyl methyl ester](n) + n H2O = [(1-&gt;4)-alpha-D-galacturonosyl](n) + n methanol + n H(+)</text>
        <dbReference type="Rhea" id="RHEA:22380"/>
        <dbReference type="Rhea" id="RHEA-COMP:14570"/>
        <dbReference type="Rhea" id="RHEA-COMP:14573"/>
        <dbReference type="ChEBI" id="CHEBI:15377"/>
        <dbReference type="ChEBI" id="CHEBI:15378"/>
        <dbReference type="ChEBI" id="CHEBI:17790"/>
        <dbReference type="ChEBI" id="CHEBI:140522"/>
        <dbReference type="ChEBI" id="CHEBI:140523"/>
        <dbReference type="EC" id="3.1.1.11"/>
    </reaction>
</comment>
<feature type="compositionally biased region" description="Polar residues" evidence="8">
    <location>
        <begin position="478"/>
        <end position="494"/>
    </location>
</feature>
<keyword evidence="4 7" id="KW-0378">Hydrolase</keyword>
<keyword evidence="7" id="KW-0732">Signal</keyword>
<dbReference type="InterPro" id="IPR011050">
    <property type="entry name" value="Pectin_lyase_fold/virulence"/>
</dbReference>
<dbReference type="CDD" id="cd15798">
    <property type="entry name" value="PMEI-like_3"/>
    <property type="match status" value="1"/>
</dbReference>
<dbReference type="InterPro" id="IPR033131">
    <property type="entry name" value="Pectinesterase_Asp_AS"/>
</dbReference>